<proteinExistence type="predicted"/>
<reference evidence="1 2" key="1">
    <citation type="submission" date="2021-06" db="EMBL/GenBank/DDBJ databases">
        <authorList>
            <person name="Sun Q."/>
            <person name="Li D."/>
        </authorList>
    </citation>
    <scope>NUCLEOTIDE SEQUENCE [LARGE SCALE GENOMIC DNA]</scope>
    <source>
        <strain evidence="1 2">MSJ-11</strain>
    </source>
</reference>
<evidence type="ECO:0000313" key="2">
    <source>
        <dbReference type="Proteomes" id="UP000726170"/>
    </source>
</evidence>
<comment type="caution">
    <text evidence="1">The sequence shown here is derived from an EMBL/GenBank/DDBJ whole genome shotgun (WGS) entry which is preliminary data.</text>
</comment>
<keyword evidence="2" id="KW-1185">Reference proteome</keyword>
<sequence length="479" mass="54473">MAVNQQLLQPEQGWKRYDDKDSNIEYVGNWKPYDNSGLWEGSSKYTNDTNASIRFDFTGSRIRIISEVSSIDKRDDNIIIIDGNEYKFSESYSPTRFRVIVFEKTDLSKGIHFVEIKPSPSVAETTGYGINMVLDAIDIDENGELKQYYIPKHLIEQSDNFYSIKPEYYEGGSFKPITLSSGDYPIKADFDKSGFDNLNDLLRERKEGSLTSKSTSLDSGKMFSFDFGSDFKSIKNTPNVVLPDVCYTDSGYDGMKETNFSHPQIYGTGGGRVSTYPNVETKVKLNNKYSLSKMYITVNSTGLVINYNCSVFASNDDVDYITLLNNVNVSKDGQYININNNIGYKYYKVVVSSSMYDARNGSVSLIRLFGCLSYVTKYLIQDRDNILYTYDGENIIESPSQTLNEQNYLANGFEDTTLISEDKWSSKFPNKLDLKLLMYTDDIEKTEATMTYELKNPYKPIDILKKNNSGVCNILMSKN</sequence>
<gene>
    <name evidence="1" type="ORF">KQI86_03845</name>
</gene>
<name>A0ABS6EEI5_9CLOT</name>
<dbReference type="RefSeq" id="WP_216437827.1">
    <property type="nucleotide sequence ID" value="NZ_JAHLQF010000001.1"/>
</dbReference>
<accession>A0ABS6EEI5</accession>
<protein>
    <submittedName>
        <fullName evidence="1">Uncharacterized protein</fullName>
    </submittedName>
</protein>
<evidence type="ECO:0000313" key="1">
    <source>
        <dbReference type="EMBL" id="MBU5483448.1"/>
    </source>
</evidence>
<organism evidence="1 2">
    <name type="scientific">Clostridium mobile</name>
    <dbReference type="NCBI Taxonomy" id="2841512"/>
    <lineage>
        <taxon>Bacteria</taxon>
        <taxon>Bacillati</taxon>
        <taxon>Bacillota</taxon>
        <taxon>Clostridia</taxon>
        <taxon>Eubacteriales</taxon>
        <taxon>Clostridiaceae</taxon>
        <taxon>Clostridium</taxon>
    </lineage>
</organism>
<dbReference type="EMBL" id="JAHLQF010000001">
    <property type="protein sequence ID" value="MBU5483448.1"/>
    <property type="molecule type" value="Genomic_DNA"/>
</dbReference>
<dbReference type="Proteomes" id="UP000726170">
    <property type="component" value="Unassembled WGS sequence"/>
</dbReference>